<dbReference type="RefSeq" id="WP_092466804.1">
    <property type="nucleotide sequence ID" value="NZ_FNCZ01000001.1"/>
</dbReference>
<keyword evidence="2" id="KW-1185">Reference proteome</keyword>
<proteinExistence type="predicted"/>
<accession>A0A1G7ZLW6</accession>
<gene>
    <name evidence="1" type="ORF">SAMN04489796_1011372</name>
</gene>
<evidence type="ECO:0000313" key="2">
    <source>
        <dbReference type="Proteomes" id="UP000199492"/>
    </source>
</evidence>
<protein>
    <recommendedName>
        <fullName evidence="3">Ribbon-helix-helix protein, copG family</fullName>
    </recommendedName>
</protein>
<organism evidence="1 2">
    <name type="scientific">Winogradskyella thalassocola</name>
    <dbReference type="NCBI Taxonomy" id="262004"/>
    <lineage>
        <taxon>Bacteria</taxon>
        <taxon>Pseudomonadati</taxon>
        <taxon>Bacteroidota</taxon>
        <taxon>Flavobacteriia</taxon>
        <taxon>Flavobacteriales</taxon>
        <taxon>Flavobacteriaceae</taxon>
        <taxon>Winogradskyella</taxon>
    </lineage>
</organism>
<evidence type="ECO:0000313" key="1">
    <source>
        <dbReference type="EMBL" id="SDH09556.1"/>
    </source>
</evidence>
<dbReference type="Proteomes" id="UP000199492">
    <property type="component" value="Unassembled WGS sequence"/>
</dbReference>
<dbReference type="OrthoDB" id="1442959at2"/>
<dbReference type="STRING" id="262004.SAMN04489796_1011372"/>
<evidence type="ECO:0008006" key="3">
    <source>
        <dbReference type="Google" id="ProtNLM"/>
    </source>
</evidence>
<name>A0A1G7ZLW6_9FLAO</name>
<dbReference type="AlphaFoldDB" id="A0A1G7ZLW6"/>
<reference evidence="2" key="1">
    <citation type="submission" date="2016-10" db="EMBL/GenBank/DDBJ databases">
        <authorList>
            <person name="Varghese N."/>
            <person name="Submissions S."/>
        </authorList>
    </citation>
    <scope>NUCLEOTIDE SEQUENCE [LARGE SCALE GENOMIC DNA]</scope>
    <source>
        <strain evidence="2">DSM 15363</strain>
    </source>
</reference>
<sequence>MNTKINLRIDEYTKEALDEYASQEGKQLSEYIRDILRNHVGLIPNHIEDEYFVIPQLEVIDALNEYENSYDFTYLLTWLFCRYMFPIETNSEEAIQSIKRRVELAINESGFSQELKLEFMKVLNDINRFLVESEYERKQFYFPLKNHQLSFNYNLLMNEIWSKKY</sequence>
<dbReference type="EMBL" id="FNCZ01000001">
    <property type="protein sequence ID" value="SDH09556.1"/>
    <property type="molecule type" value="Genomic_DNA"/>
</dbReference>